<evidence type="ECO:0000313" key="1">
    <source>
        <dbReference type="EMBL" id="CEN47802.1"/>
    </source>
</evidence>
<name>A0A0B7ICU5_9FLAO</name>
<organism evidence="1 2">
    <name type="scientific">Capnocytophaga canimorsus</name>
    <dbReference type="NCBI Taxonomy" id="28188"/>
    <lineage>
        <taxon>Bacteria</taxon>
        <taxon>Pseudomonadati</taxon>
        <taxon>Bacteroidota</taxon>
        <taxon>Flavobacteriia</taxon>
        <taxon>Flavobacteriales</taxon>
        <taxon>Flavobacteriaceae</taxon>
        <taxon>Capnocytophaga</taxon>
    </lineage>
</organism>
<gene>
    <name evidence="1" type="ORF">CCAN11_1520006</name>
</gene>
<dbReference type="AlphaFoldDB" id="A0A0B7ICU5"/>
<reference evidence="2" key="1">
    <citation type="submission" date="2015-01" db="EMBL/GenBank/DDBJ databases">
        <authorList>
            <person name="MANFREDI Pablo"/>
        </authorList>
    </citation>
    <scope>NUCLEOTIDE SEQUENCE [LARGE SCALE GENOMIC DNA]</scope>
    <source>
        <strain evidence="2">Cc11</strain>
    </source>
</reference>
<proteinExistence type="predicted"/>
<protein>
    <submittedName>
        <fullName evidence="1">Uncharacterized protein</fullName>
    </submittedName>
</protein>
<accession>A0A0B7ICU5</accession>
<evidence type="ECO:0000313" key="2">
    <source>
        <dbReference type="Proteomes" id="UP000039370"/>
    </source>
</evidence>
<dbReference type="Proteomes" id="UP000039370">
    <property type="component" value="Unassembled WGS sequence"/>
</dbReference>
<sequence length="51" mass="5520">MKDDIVPEVTPIKLSKNGAWVTDNTLQVAIKDELSGIAQYTATLNGAWGFV</sequence>
<dbReference type="EMBL" id="CDOK01000060">
    <property type="protein sequence ID" value="CEN47802.1"/>
    <property type="molecule type" value="Genomic_DNA"/>
</dbReference>